<keyword evidence="11" id="KW-0255">Endonuclease</keyword>
<proteinExistence type="inferred from homology"/>
<evidence type="ECO:0000259" key="10">
    <source>
        <dbReference type="PROSITE" id="PS51643"/>
    </source>
</evidence>
<gene>
    <name evidence="11" type="ORF">SAMN05421831_106122</name>
</gene>
<evidence type="ECO:0000256" key="6">
    <source>
        <dbReference type="ARBA" id="ARBA00022801"/>
    </source>
</evidence>
<dbReference type="GO" id="GO:0046872">
    <property type="term" value="F:metal ion binding"/>
    <property type="evidence" value="ECO:0007669"/>
    <property type="project" value="UniProtKB-KW"/>
</dbReference>
<evidence type="ECO:0000313" key="12">
    <source>
        <dbReference type="Proteomes" id="UP000242999"/>
    </source>
</evidence>
<keyword evidence="8" id="KW-0067">ATP-binding</keyword>
<dbReference type="GO" id="GO:0051607">
    <property type="term" value="P:defense response to virus"/>
    <property type="evidence" value="ECO:0007669"/>
    <property type="project" value="UniProtKB-KW"/>
</dbReference>
<evidence type="ECO:0000256" key="5">
    <source>
        <dbReference type="ARBA" id="ARBA00022741"/>
    </source>
</evidence>
<dbReference type="InterPro" id="IPR054712">
    <property type="entry name" value="Cas3-like_dom"/>
</dbReference>
<evidence type="ECO:0000256" key="4">
    <source>
        <dbReference type="ARBA" id="ARBA00022723"/>
    </source>
</evidence>
<comment type="similarity">
    <text evidence="1">In the N-terminal section; belongs to the CRISPR-associated nuclease Cas3-HD family.</text>
</comment>
<dbReference type="Proteomes" id="UP000242999">
    <property type="component" value="Unassembled WGS sequence"/>
</dbReference>
<keyword evidence="6" id="KW-0378">Hydrolase</keyword>
<dbReference type="InterPro" id="IPR014001">
    <property type="entry name" value="Helicase_ATP-bd"/>
</dbReference>
<evidence type="ECO:0000256" key="8">
    <source>
        <dbReference type="ARBA" id="ARBA00022840"/>
    </source>
</evidence>
<dbReference type="Pfam" id="PF22590">
    <property type="entry name" value="Cas3-like_C_2"/>
    <property type="match status" value="1"/>
</dbReference>
<dbReference type="PANTHER" id="PTHR47963:SF9">
    <property type="entry name" value="CRISPR-ASSOCIATED ENDONUCLEASE_HELICASE CAS3"/>
    <property type="match status" value="1"/>
</dbReference>
<dbReference type="SMART" id="SM00490">
    <property type="entry name" value="HELICc"/>
    <property type="match status" value="1"/>
</dbReference>
<dbReference type="EMBL" id="FNYH01000006">
    <property type="protein sequence ID" value="SEI65386.1"/>
    <property type="molecule type" value="Genomic_DNA"/>
</dbReference>
<dbReference type="SMART" id="SM00487">
    <property type="entry name" value="DEXDc"/>
    <property type="match status" value="1"/>
</dbReference>
<keyword evidence="3" id="KW-0540">Nuclease</keyword>
<evidence type="ECO:0000256" key="2">
    <source>
        <dbReference type="ARBA" id="ARBA00009046"/>
    </source>
</evidence>
<evidence type="ECO:0000256" key="7">
    <source>
        <dbReference type="ARBA" id="ARBA00022806"/>
    </source>
</evidence>
<dbReference type="InterPro" id="IPR011545">
    <property type="entry name" value="DEAD/DEAH_box_helicase_dom"/>
</dbReference>
<reference evidence="12" key="1">
    <citation type="submission" date="2016-10" db="EMBL/GenBank/DDBJ databases">
        <authorList>
            <person name="Varghese N."/>
            <person name="Submissions S."/>
        </authorList>
    </citation>
    <scope>NUCLEOTIDE SEQUENCE [LARGE SCALE GENOMIC DNA]</scope>
    <source>
        <strain evidence="12">DSM 7165</strain>
    </source>
</reference>
<protein>
    <submittedName>
        <fullName evidence="11">CRISPR-associated endonuclease/helicase Cas3</fullName>
    </submittedName>
</protein>
<feature type="domain" description="HD Cas3-type" evidence="10">
    <location>
        <begin position="34"/>
        <end position="207"/>
    </location>
</feature>
<dbReference type="InterPro" id="IPR001650">
    <property type="entry name" value="Helicase_C-like"/>
</dbReference>
<dbReference type="Pfam" id="PF18019">
    <property type="entry name" value="Cas3_HD"/>
    <property type="match status" value="1"/>
</dbReference>
<dbReference type="CDD" id="cd09641">
    <property type="entry name" value="Cas3''_I"/>
    <property type="match status" value="1"/>
</dbReference>
<dbReference type="Pfam" id="PF00270">
    <property type="entry name" value="DEAD"/>
    <property type="match status" value="1"/>
</dbReference>
<evidence type="ECO:0000256" key="3">
    <source>
        <dbReference type="ARBA" id="ARBA00022722"/>
    </source>
</evidence>
<organism evidence="11 12">
    <name type="scientific">Allopseudospirillum japonicum</name>
    <dbReference type="NCBI Taxonomy" id="64971"/>
    <lineage>
        <taxon>Bacteria</taxon>
        <taxon>Pseudomonadati</taxon>
        <taxon>Pseudomonadota</taxon>
        <taxon>Gammaproteobacteria</taxon>
        <taxon>Oceanospirillales</taxon>
        <taxon>Oceanospirillaceae</taxon>
        <taxon>Allopseudospirillum</taxon>
    </lineage>
</organism>
<keyword evidence="4" id="KW-0479">Metal-binding</keyword>
<dbReference type="AlphaFoldDB" id="A0A1H6SEW9"/>
<dbReference type="InterPro" id="IPR006474">
    <property type="entry name" value="Helicase_Cas3_CRISPR-ass_core"/>
</dbReference>
<dbReference type="Gene3D" id="1.10.3210.30">
    <property type="match status" value="1"/>
</dbReference>
<dbReference type="Gene3D" id="3.40.50.300">
    <property type="entry name" value="P-loop containing nucleotide triphosphate hydrolases"/>
    <property type="match status" value="2"/>
</dbReference>
<name>A0A1H6SEW9_9GAMM</name>
<dbReference type="InterPro" id="IPR027417">
    <property type="entry name" value="P-loop_NTPase"/>
</dbReference>
<dbReference type="STRING" id="64971.SAMN05421831_106122"/>
<evidence type="ECO:0000313" key="11">
    <source>
        <dbReference type="EMBL" id="SEI65386.1"/>
    </source>
</evidence>
<dbReference type="GO" id="GO:0016787">
    <property type="term" value="F:hydrolase activity"/>
    <property type="evidence" value="ECO:0007669"/>
    <property type="project" value="UniProtKB-KW"/>
</dbReference>
<keyword evidence="5" id="KW-0547">Nucleotide-binding</keyword>
<accession>A0A1H6SEW9</accession>
<sequence length="871" mass="97003">MARFRSRKKDISIAIPAIPFQQCYAKTWQQPDGTVCLGRSVFNHCQIVGETARQLMALFPSAIRNQLFPEDSELVSASHDIGKVSPSFAAKLFKATGQDYRTLPALAQATPETESQWGGHAGVSQVTAEALQVPKYVAEILGQHHGFNPPVDDKRAGDEIFGGQSWQNERQKLVEALKAALHCDWPVFESAAQARVVAGLTSVADWIGSGAFFEDPHADWQPRIGQALTDAGFIRPKIIPRLSFAEVFDPEHKKMQPRQAQQVFFEQVQGPGVYILEAQMGMGKTEAALYAAYKLLAQGQATGIYFALPTQLTSNKIYDRFNAFLEQIVHPDTPNRALLLHSSAWLLDTEMGEEGRPGGAWFHHKKRGLLAPFAVGTLDQALMAVMNVKHGFVRAFGLAGKVVILDEVHSYDLYTGTILNELTAFLRQIGCTVIILSATLSRQRREALTASPCAASDYPLITAVDASGNPPIELAVYQPDTAPVSVQLVSDDQQALEEALARAEQGQQVLWIENTVAEAQQRYLDLASRAYALGCDISLLHSRFIPADRQRNETRWVNAFGQAGWSERRKQGRILVGTQVLEQSLDIDADFLVSRFAPTDMLLQRIGRLWRHASTPRPETACRECWLIAPDLELALTNPANAFGATASVYAPYVLCRSLEVWQNITRLVLPKNIRGLIDQTYEDRQESGLWSALLQMLKKGSRYRTGEEALESLARLTLSRNGKTLPEHKAETRYSDQQTLDVLLLRAISYDENIKAIRVRLLDDQEHLLPCSRSHLTKQQWRALAATLHQQLVSIKPDDCPPAMSYNELKKLQLGQVFYLGDPQQDEALLRIALVTDTGEIRTLDGAAVGSDKHLEYRDDLGYQVIKHKE</sequence>
<dbReference type="InterPro" id="IPR050547">
    <property type="entry name" value="DEAD_box_RNA_helicases"/>
</dbReference>
<keyword evidence="9" id="KW-0051">Antiviral defense</keyword>
<dbReference type="GO" id="GO:0003724">
    <property type="term" value="F:RNA helicase activity"/>
    <property type="evidence" value="ECO:0007669"/>
    <property type="project" value="TreeGrafter"/>
</dbReference>
<dbReference type="RefSeq" id="WP_093309538.1">
    <property type="nucleotide sequence ID" value="NZ_FNYH01000006.1"/>
</dbReference>
<dbReference type="GO" id="GO:0003723">
    <property type="term" value="F:RNA binding"/>
    <property type="evidence" value="ECO:0007669"/>
    <property type="project" value="TreeGrafter"/>
</dbReference>
<evidence type="ECO:0000256" key="9">
    <source>
        <dbReference type="ARBA" id="ARBA00023118"/>
    </source>
</evidence>
<keyword evidence="12" id="KW-1185">Reference proteome</keyword>
<dbReference type="OrthoDB" id="9810236at2"/>
<keyword evidence="7 11" id="KW-0347">Helicase</keyword>
<dbReference type="InterPro" id="IPR006483">
    <property type="entry name" value="CRISPR-assoc_Cas3_HD"/>
</dbReference>
<dbReference type="NCBIfam" id="TIGR01587">
    <property type="entry name" value="cas3_core"/>
    <property type="match status" value="1"/>
</dbReference>
<dbReference type="CDD" id="cd17930">
    <property type="entry name" value="DEXHc_cas3"/>
    <property type="match status" value="1"/>
</dbReference>
<dbReference type="SUPFAM" id="SSF52540">
    <property type="entry name" value="P-loop containing nucleoside triphosphate hydrolases"/>
    <property type="match status" value="1"/>
</dbReference>
<dbReference type="InterPro" id="IPR038257">
    <property type="entry name" value="CRISPR-assoc_Cas3_HD_sf"/>
</dbReference>
<evidence type="ECO:0000256" key="1">
    <source>
        <dbReference type="ARBA" id="ARBA00006847"/>
    </source>
</evidence>
<dbReference type="PANTHER" id="PTHR47963">
    <property type="entry name" value="DEAD-BOX ATP-DEPENDENT RNA HELICASE 47, MITOCHONDRIAL"/>
    <property type="match status" value="1"/>
</dbReference>
<dbReference type="PROSITE" id="PS51643">
    <property type="entry name" value="HD_CAS3"/>
    <property type="match status" value="1"/>
</dbReference>
<dbReference type="GO" id="GO:0004519">
    <property type="term" value="F:endonuclease activity"/>
    <property type="evidence" value="ECO:0007669"/>
    <property type="project" value="UniProtKB-KW"/>
</dbReference>
<comment type="similarity">
    <text evidence="2">In the central section; belongs to the CRISPR-associated helicase Cas3 family.</text>
</comment>
<dbReference type="GO" id="GO:0005524">
    <property type="term" value="F:ATP binding"/>
    <property type="evidence" value="ECO:0007669"/>
    <property type="project" value="UniProtKB-KW"/>
</dbReference>